<dbReference type="AlphaFoldDB" id="A0ABD3MMV1"/>
<dbReference type="Proteomes" id="UP001530293">
    <property type="component" value="Unassembled WGS sequence"/>
</dbReference>
<reference evidence="3 4" key="1">
    <citation type="submission" date="2024-10" db="EMBL/GenBank/DDBJ databases">
        <title>Updated reference genomes for cyclostephanoid diatoms.</title>
        <authorList>
            <person name="Roberts W.R."/>
            <person name="Alverson A.J."/>
        </authorList>
    </citation>
    <scope>NUCLEOTIDE SEQUENCE [LARGE SCALE GENOMIC DNA]</scope>
    <source>
        <strain evidence="3 4">AJA232-27</strain>
    </source>
</reference>
<evidence type="ECO:0000313" key="3">
    <source>
        <dbReference type="EMBL" id="KAL3764219.1"/>
    </source>
</evidence>
<proteinExistence type="predicted"/>
<dbReference type="Gene3D" id="1.10.287.1490">
    <property type="match status" value="1"/>
</dbReference>
<evidence type="ECO:0000313" key="4">
    <source>
        <dbReference type="Proteomes" id="UP001530293"/>
    </source>
</evidence>
<keyword evidence="4" id="KW-1185">Reference proteome</keyword>
<gene>
    <name evidence="3" type="ORF">ACHAWU_004031</name>
</gene>
<comment type="caution">
    <text evidence="3">The sequence shown here is derived from an EMBL/GenBank/DDBJ whole genome shotgun (WGS) entry which is preliminary data.</text>
</comment>
<dbReference type="EMBL" id="JALLBG020000108">
    <property type="protein sequence ID" value="KAL3764219.1"/>
    <property type="molecule type" value="Genomic_DNA"/>
</dbReference>
<name>A0ABD3MMV1_9STRA</name>
<sequence length="269" mass="30215">MDLSVDWPSSSVRIPPDCHDTVASTATPPSGSAGGELAPSSNASPPRHVPRQTRRQQLALQEEHIMLTEEIIRLKFNIATQLGRSDEIELEWHKLIPERTALQVEMENIERECDTLQTETSMTNDQIEQSSIRLRQLTSTTSPEQQRIDQATNDFNAINSELQSLQLEKSSIQDASKNLSEEIEEYKRQAAQLSSEISEIDIERIAVQFDIDDLQEAITKVKAATQEYKSTTDIAYVKAECDKLEKYNRGLETKIAGNTGRTSGIGERK</sequence>
<keyword evidence="1" id="KW-0175">Coiled coil</keyword>
<feature type="region of interest" description="Disordered" evidence="2">
    <location>
        <begin position="1"/>
        <end position="54"/>
    </location>
</feature>
<organism evidence="3 4">
    <name type="scientific">Discostella pseudostelligera</name>
    <dbReference type="NCBI Taxonomy" id="259834"/>
    <lineage>
        <taxon>Eukaryota</taxon>
        <taxon>Sar</taxon>
        <taxon>Stramenopiles</taxon>
        <taxon>Ochrophyta</taxon>
        <taxon>Bacillariophyta</taxon>
        <taxon>Coscinodiscophyceae</taxon>
        <taxon>Thalassiosirophycidae</taxon>
        <taxon>Stephanodiscales</taxon>
        <taxon>Stephanodiscaceae</taxon>
        <taxon>Discostella</taxon>
    </lineage>
</organism>
<accession>A0ABD3MMV1</accession>
<evidence type="ECO:0000256" key="1">
    <source>
        <dbReference type="SAM" id="Coils"/>
    </source>
</evidence>
<protein>
    <submittedName>
        <fullName evidence="3">Uncharacterized protein</fullName>
    </submittedName>
</protein>
<feature type="coiled-coil region" evidence="1">
    <location>
        <begin position="99"/>
        <end position="231"/>
    </location>
</feature>
<evidence type="ECO:0000256" key="2">
    <source>
        <dbReference type="SAM" id="MobiDB-lite"/>
    </source>
</evidence>